<name>A0AA35JWZ7_9SAUR</name>
<accession>A0AA35JWZ7</accession>
<protein>
    <submittedName>
        <fullName evidence="3">Uncharacterized protein</fullName>
    </submittedName>
</protein>
<sequence length="179" mass="19223">MDGCLPFLLLLLACGPATRDTGGFIPPGLLTFFNFLSVPLGRGHHAKKHGVRSKQAAPFREETKSWSASASLVPLAPTEASGPQICRRHGGHWRSPNFLKTRSPNPFENNLYINAQTPVLILALGTGEKEEVAAAASNGERITERTEAGSRANGAQQEEEEEEKRARNLEKALPGGGGN</sequence>
<evidence type="ECO:0000256" key="2">
    <source>
        <dbReference type="SAM" id="SignalP"/>
    </source>
</evidence>
<organism evidence="3 4">
    <name type="scientific">Podarcis lilfordi</name>
    <name type="common">Lilford's wall lizard</name>
    <dbReference type="NCBI Taxonomy" id="74358"/>
    <lineage>
        <taxon>Eukaryota</taxon>
        <taxon>Metazoa</taxon>
        <taxon>Chordata</taxon>
        <taxon>Craniata</taxon>
        <taxon>Vertebrata</taxon>
        <taxon>Euteleostomi</taxon>
        <taxon>Lepidosauria</taxon>
        <taxon>Squamata</taxon>
        <taxon>Bifurcata</taxon>
        <taxon>Unidentata</taxon>
        <taxon>Episquamata</taxon>
        <taxon>Laterata</taxon>
        <taxon>Lacertibaenia</taxon>
        <taxon>Lacertidae</taxon>
        <taxon>Podarcis</taxon>
    </lineage>
</organism>
<evidence type="ECO:0000256" key="1">
    <source>
        <dbReference type="SAM" id="MobiDB-lite"/>
    </source>
</evidence>
<feature type="chain" id="PRO_5041453352" evidence="2">
    <location>
        <begin position="20"/>
        <end position="179"/>
    </location>
</feature>
<evidence type="ECO:0000313" key="3">
    <source>
        <dbReference type="EMBL" id="CAI5767385.1"/>
    </source>
</evidence>
<evidence type="ECO:0000313" key="4">
    <source>
        <dbReference type="Proteomes" id="UP001178461"/>
    </source>
</evidence>
<gene>
    <name evidence="3" type="ORF">PODLI_1B021732</name>
</gene>
<feature type="signal peptide" evidence="2">
    <location>
        <begin position="1"/>
        <end position="19"/>
    </location>
</feature>
<proteinExistence type="predicted"/>
<keyword evidence="2" id="KW-0732">Signal</keyword>
<keyword evidence="4" id="KW-1185">Reference proteome</keyword>
<reference evidence="3" key="1">
    <citation type="submission" date="2022-12" db="EMBL/GenBank/DDBJ databases">
        <authorList>
            <person name="Alioto T."/>
            <person name="Alioto T."/>
            <person name="Gomez Garrido J."/>
        </authorList>
    </citation>
    <scope>NUCLEOTIDE SEQUENCE</scope>
</reference>
<dbReference type="EMBL" id="OX395127">
    <property type="protein sequence ID" value="CAI5767385.1"/>
    <property type="molecule type" value="Genomic_DNA"/>
</dbReference>
<dbReference type="Proteomes" id="UP001178461">
    <property type="component" value="Chromosome 2"/>
</dbReference>
<dbReference type="AlphaFoldDB" id="A0AA35JWZ7"/>
<feature type="region of interest" description="Disordered" evidence="1">
    <location>
        <begin position="135"/>
        <end position="179"/>
    </location>
</feature>